<dbReference type="FunFam" id="3.40.50.300:FF:000011">
    <property type="entry name" value="Putative ABC transporter ATP-binding component"/>
    <property type="match status" value="1"/>
</dbReference>
<dbReference type="InterPro" id="IPR027417">
    <property type="entry name" value="P-loop_NTPase"/>
</dbReference>
<dbReference type="GO" id="GO:0003677">
    <property type="term" value="F:DNA binding"/>
    <property type="evidence" value="ECO:0007669"/>
    <property type="project" value="InterPro"/>
</dbReference>
<gene>
    <name evidence="7" type="ORF">FD06_GL001135</name>
</gene>
<keyword evidence="2" id="KW-0547">Nucleotide-binding</keyword>
<protein>
    <submittedName>
        <fullName evidence="7">ABC transporter, ATP-binding protein</fullName>
    </submittedName>
</protein>
<dbReference type="CDD" id="cd03221">
    <property type="entry name" value="ABCF_EF-3"/>
    <property type="match status" value="2"/>
</dbReference>
<dbReference type="Pfam" id="PF12848">
    <property type="entry name" value="ABC_tran_Xtn"/>
    <property type="match status" value="1"/>
</dbReference>
<keyword evidence="4" id="KW-0175">Coiled coil</keyword>
<feature type="coiled-coil region" evidence="4">
    <location>
        <begin position="80"/>
        <end position="117"/>
    </location>
</feature>
<evidence type="ECO:0000256" key="4">
    <source>
        <dbReference type="SAM" id="Coils"/>
    </source>
</evidence>
<evidence type="ECO:0000256" key="5">
    <source>
        <dbReference type="SAM" id="MobiDB-lite"/>
    </source>
</evidence>
<evidence type="ECO:0000256" key="2">
    <source>
        <dbReference type="ARBA" id="ARBA00022741"/>
    </source>
</evidence>
<evidence type="ECO:0000313" key="8">
    <source>
        <dbReference type="Proteomes" id="UP000052012"/>
    </source>
</evidence>
<dbReference type="FunFam" id="3.40.50.300:FF:000309">
    <property type="entry name" value="ABC transporter ATP-binding protein"/>
    <property type="match status" value="1"/>
</dbReference>
<dbReference type="PANTHER" id="PTHR42855">
    <property type="entry name" value="ABC TRANSPORTER ATP-BINDING SUBUNIT"/>
    <property type="match status" value="1"/>
</dbReference>
<accession>A0A0R2B0D5</accession>
<dbReference type="STRING" id="1423781.FD06_GL001135"/>
<feature type="region of interest" description="Disordered" evidence="5">
    <location>
        <begin position="293"/>
        <end position="318"/>
    </location>
</feature>
<sequence>MININILQIKNVTKRFLGKDIFTKVNLNIQENSKIALVGRNGVGKSTLVKMIMGLQSIDDGQIIKNKNLSIGYLQQNSGLNSDKNIIEEMENVFEDLKAEEKNIHNLENKISDINIINNEQEFNRITNLYAKMQADFERKNGFGYKAEIRSVLHGFGFGEETYNKKINRLSGGQQTQLAMAKLLLEKNDLLILDEPTNHIDVKTINWLETYLKSYDGALLIISHDRYFMDKVVTEVYEMTNGNLEYYNGNYTYFTKEKIARQQQQFKQFEKQQKEIKSMQEFVNKNIVRASTTKRAQSRRKQLEKMDRMDKPNSNDKSARFKFNINRQSGNNVLNIKNLDVGYSRTPLLKNINMEIKRHQRIAIIGPNGSGKSTILKTIVGQITKINGEIIFGAGVSIGYYDQHQKLLHGEKDVLHELWDDYPTVPENKIRTVLGSFLFSGEDVEKNVKKLSGGEKARLLLTKLSMHHDNFLILDEPTNHLDIDSREVLEKALEFFEGTILFISHDRYFINKMATSIVEIANHNSKNYLGNYDYYLDKKAEEKELLAQKSNDKNAFEQSKNESSTKKAYLMDKEEQKKLRKLKRDSEKIEHQLNELEETKNDLQQDMTNPENISNINKLNDLQNKIDNLNIEITSLENKWENCLISIEEIEKAE</sequence>
<comment type="caution">
    <text evidence="7">The sequence shown here is derived from an EMBL/GenBank/DDBJ whole genome shotgun (WGS) entry which is preliminary data.</text>
</comment>
<dbReference type="Gene3D" id="3.40.50.300">
    <property type="entry name" value="P-loop containing nucleotide triphosphate hydrolases"/>
    <property type="match status" value="2"/>
</dbReference>
<proteinExistence type="predicted"/>
<dbReference type="InterPro" id="IPR051309">
    <property type="entry name" value="ABCF_ATPase"/>
</dbReference>
<dbReference type="PROSITE" id="PS50893">
    <property type="entry name" value="ABC_TRANSPORTER_2"/>
    <property type="match status" value="2"/>
</dbReference>
<feature type="compositionally biased region" description="Basic and acidic residues" evidence="5">
    <location>
        <begin position="301"/>
        <end position="318"/>
    </location>
</feature>
<name>A0A0R2B0D5_9LACO</name>
<dbReference type="AlphaFoldDB" id="A0A0R2B0D5"/>
<dbReference type="SMART" id="SM00382">
    <property type="entry name" value="AAA"/>
    <property type="match status" value="2"/>
</dbReference>
<dbReference type="InterPro" id="IPR032781">
    <property type="entry name" value="ABC_tran_Xtn"/>
</dbReference>
<evidence type="ECO:0000313" key="7">
    <source>
        <dbReference type="EMBL" id="KRM69465.1"/>
    </source>
</evidence>
<reference evidence="7 8" key="1">
    <citation type="journal article" date="2015" name="Genome Announc.">
        <title>Expanding the biotechnology potential of lactobacilli through comparative genomics of 213 strains and associated genera.</title>
        <authorList>
            <person name="Sun Z."/>
            <person name="Harris H.M."/>
            <person name="McCann A."/>
            <person name="Guo C."/>
            <person name="Argimon S."/>
            <person name="Zhang W."/>
            <person name="Yang X."/>
            <person name="Jeffery I.B."/>
            <person name="Cooney J.C."/>
            <person name="Kagawa T.F."/>
            <person name="Liu W."/>
            <person name="Song Y."/>
            <person name="Salvetti E."/>
            <person name="Wrobel A."/>
            <person name="Rasinkangas P."/>
            <person name="Parkhill J."/>
            <person name="Rea M.C."/>
            <person name="O'Sullivan O."/>
            <person name="Ritari J."/>
            <person name="Douillard F.P."/>
            <person name="Paul Ross R."/>
            <person name="Yang R."/>
            <person name="Briner A.E."/>
            <person name="Felis G.E."/>
            <person name="de Vos W.M."/>
            <person name="Barrangou R."/>
            <person name="Klaenhammer T.R."/>
            <person name="Caufield P.W."/>
            <person name="Cui Y."/>
            <person name="Zhang H."/>
            <person name="O'Toole P.W."/>
        </authorList>
    </citation>
    <scope>NUCLEOTIDE SEQUENCE [LARGE SCALE GENOMIC DNA]</scope>
    <source>
        <strain evidence="7 8">DSM 23829</strain>
    </source>
</reference>
<evidence type="ECO:0000256" key="1">
    <source>
        <dbReference type="ARBA" id="ARBA00022737"/>
    </source>
</evidence>
<feature type="domain" description="ABC transporter" evidence="6">
    <location>
        <begin position="7"/>
        <end position="266"/>
    </location>
</feature>
<dbReference type="Pfam" id="PF00005">
    <property type="entry name" value="ABC_tran"/>
    <property type="match status" value="2"/>
</dbReference>
<dbReference type="PATRIC" id="fig|1423781.4.peg.1176"/>
<dbReference type="GO" id="GO:0005524">
    <property type="term" value="F:ATP binding"/>
    <property type="evidence" value="ECO:0007669"/>
    <property type="project" value="UniProtKB-KW"/>
</dbReference>
<dbReference type="InterPro" id="IPR032524">
    <property type="entry name" value="ABC_tran_C"/>
</dbReference>
<organism evidence="7 8">
    <name type="scientific">Apilactobacillus ozensis DSM 23829 = JCM 17196</name>
    <dbReference type="NCBI Taxonomy" id="1423781"/>
    <lineage>
        <taxon>Bacteria</taxon>
        <taxon>Bacillati</taxon>
        <taxon>Bacillota</taxon>
        <taxon>Bacilli</taxon>
        <taxon>Lactobacillales</taxon>
        <taxon>Lactobacillaceae</taxon>
        <taxon>Apilactobacillus</taxon>
    </lineage>
</organism>
<dbReference type="InterPro" id="IPR003593">
    <property type="entry name" value="AAA+_ATPase"/>
</dbReference>
<dbReference type="GO" id="GO:0016887">
    <property type="term" value="F:ATP hydrolysis activity"/>
    <property type="evidence" value="ECO:0007669"/>
    <property type="project" value="InterPro"/>
</dbReference>
<dbReference type="Pfam" id="PF16326">
    <property type="entry name" value="ABC_tran_CTD"/>
    <property type="match status" value="1"/>
</dbReference>
<evidence type="ECO:0000256" key="3">
    <source>
        <dbReference type="ARBA" id="ARBA00022840"/>
    </source>
</evidence>
<keyword evidence="1" id="KW-0677">Repeat</keyword>
<keyword evidence="8" id="KW-1185">Reference proteome</keyword>
<dbReference type="PANTHER" id="PTHR42855:SF2">
    <property type="entry name" value="DRUG RESISTANCE ABC TRANSPORTER,ATP-BINDING PROTEIN"/>
    <property type="match status" value="1"/>
</dbReference>
<dbReference type="InterPro" id="IPR003439">
    <property type="entry name" value="ABC_transporter-like_ATP-bd"/>
</dbReference>
<feature type="coiled-coil region" evidence="4">
    <location>
        <begin position="572"/>
        <end position="639"/>
    </location>
</feature>
<feature type="domain" description="ABC transporter" evidence="6">
    <location>
        <begin position="334"/>
        <end position="547"/>
    </location>
</feature>
<dbReference type="Proteomes" id="UP000052012">
    <property type="component" value="Unassembled WGS sequence"/>
</dbReference>
<dbReference type="EMBL" id="AYYQ01000004">
    <property type="protein sequence ID" value="KRM69465.1"/>
    <property type="molecule type" value="Genomic_DNA"/>
</dbReference>
<keyword evidence="3 7" id="KW-0067">ATP-binding</keyword>
<evidence type="ECO:0000259" key="6">
    <source>
        <dbReference type="PROSITE" id="PS50893"/>
    </source>
</evidence>
<dbReference type="SUPFAM" id="SSF52540">
    <property type="entry name" value="P-loop containing nucleoside triphosphate hydrolases"/>
    <property type="match status" value="2"/>
</dbReference>